<dbReference type="GO" id="GO:0005737">
    <property type="term" value="C:cytoplasm"/>
    <property type="evidence" value="ECO:0007669"/>
    <property type="project" value="TreeGrafter"/>
</dbReference>
<dbReference type="Proteomes" id="UP001271648">
    <property type="component" value="Unassembled WGS sequence"/>
</dbReference>
<dbReference type="GO" id="GO:0016791">
    <property type="term" value="F:phosphatase activity"/>
    <property type="evidence" value="ECO:0007669"/>
    <property type="project" value="TreeGrafter"/>
</dbReference>
<dbReference type="SUPFAM" id="SSF56300">
    <property type="entry name" value="Metallo-dependent phosphatases"/>
    <property type="match status" value="1"/>
</dbReference>
<accession>A0AAW9AAV2</accession>
<feature type="domain" description="Calcineurin-like phosphoesterase" evidence="1">
    <location>
        <begin position="3"/>
        <end position="207"/>
    </location>
</feature>
<dbReference type="Gene3D" id="3.60.21.10">
    <property type="match status" value="1"/>
</dbReference>
<dbReference type="InterPro" id="IPR004843">
    <property type="entry name" value="Calcineurin-like_PHP"/>
</dbReference>
<sequence>MKRTLVISDIHGELNLFEELLKQVNYDSDEDQLILLGDYIDRGPDSKGVLEKVIQLKEAGAIVLKGNHEDMMVKAMLTDEERAWKNWTNRNGGSQTLQSYGFSEEQFIIKEDEPFEKPSIHSEKLNEHIQFIQSLDYFVETDDVIFVHAGVHPEKSITDTDPYELIWIRDIFHNGYCGEKTVIFGHTPTKNLHKDKDKQDYSVYFGENRIIGIDGAAVYGGQLNCLELPSRTVYCVESDKLKAMKEGDIHDKQTI</sequence>
<name>A0AAW9AAV2_9BACL</name>
<reference evidence="2 3" key="1">
    <citation type="submission" date="2023-06" db="EMBL/GenBank/DDBJ databases">
        <title>Sporosarcina sp. nov., isolated from Korean traditional fermented seafood 'Jeotgal'.</title>
        <authorList>
            <person name="Yang A.I."/>
            <person name="Shin N.-R."/>
        </authorList>
    </citation>
    <scope>NUCLEOTIDE SEQUENCE [LARGE SCALE GENOMIC DNA]</scope>
    <source>
        <strain evidence="2 3">KCTC43456</strain>
    </source>
</reference>
<dbReference type="GO" id="GO:0008803">
    <property type="term" value="F:bis(5'-nucleosyl)-tetraphosphatase (symmetrical) activity"/>
    <property type="evidence" value="ECO:0007669"/>
    <property type="project" value="TreeGrafter"/>
</dbReference>
<dbReference type="GO" id="GO:0110154">
    <property type="term" value="P:RNA decapping"/>
    <property type="evidence" value="ECO:0007669"/>
    <property type="project" value="TreeGrafter"/>
</dbReference>
<keyword evidence="2" id="KW-0378">Hydrolase</keyword>
<gene>
    <name evidence="2" type="ORF">QTL97_09220</name>
</gene>
<dbReference type="Pfam" id="PF00149">
    <property type="entry name" value="Metallophos"/>
    <property type="match status" value="1"/>
</dbReference>
<dbReference type="InterPro" id="IPR050126">
    <property type="entry name" value="Ap4A_hydrolase"/>
</dbReference>
<protein>
    <submittedName>
        <fullName evidence="2">Metallophosphoesterase family protein</fullName>
        <ecNumber evidence="2">3.1.-.-</ecNumber>
    </submittedName>
</protein>
<dbReference type="InterPro" id="IPR029052">
    <property type="entry name" value="Metallo-depent_PP-like"/>
</dbReference>
<evidence type="ECO:0000313" key="3">
    <source>
        <dbReference type="Proteomes" id="UP001271648"/>
    </source>
</evidence>
<dbReference type="EC" id="3.1.-.-" evidence="2"/>
<dbReference type="EMBL" id="JAUBDJ010000004">
    <property type="protein sequence ID" value="MDW0117115.1"/>
    <property type="molecule type" value="Genomic_DNA"/>
</dbReference>
<dbReference type="CDD" id="cd00144">
    <property type="entry name" value="MPP_PPP_family"/>
    <property type="match status" value="1"/>
</dbReference>
<dbReference type="PANTHER" id="PTHR42850">
    <property type="entry name" value="METALLOPHOSPHOESTERASE"/>
    <property type="match status" value="1"/>
</dbReference>
<evidence type="ECO:0000259" key="1">
    <source>
        <dbReference type="Pfam" id="PF00149"/>
    </source>
</evidence>
<dbReference type="PANTHER" id="PTHR42850:SF4">
    <property type="entry name" value="ZINC-DEPENDENT ENDOPOLYPHOSPHATASE"/>
    <property type="match status" value="1"/>
</dbReference>
<evidence type="ECO:0000313" key="2">
    <source>
        <dbReference type="EMBL" id="MDW0117115.1"/>
    </source>
</evidence>
<dbReference type="AlphaFoldDB" id="A0AAW9AAV2"/>
<comment type="caution">
    <text evidence="2">The sequence shown here is derived from an EMBL/GenBank/DDBJ whole genome shotgun (WGS) entry which is preliminary data.</text>
</comment>
<proteinExistence type="predicted"/>
<keyword evidence="3" id="KW-1185">Reference proteome</keyword>
<organism evidence="2 3">
    <name type="scientific">Sporosarcina thermotolerans</name>
    <dbReference type="NCBI Taxonomy" id="633404"/>
    <lineage>
        <taxon>Bacteria</taxon>
        <taxon>Bacillati</taxon>
        <taxon>Bacillota</taxon>
        <taxon>Bacilli</taxon>
        <taxon>Bacillales</taxon>
        <taxon>Caryophanaceae</taxon>
        <taxon>Sporosarcina</taxon>
    </lineage>
</organism>
<dbReference type="RefSeq" id="WP_317940671.1">
    <property type="nucleotide sequence ID" value="NZ_JAUBDJ010000004.1"/>
</dbReference>